<reference evidence="4" key="1">
    <citation type="submission" date="2022-06" db="EMBL/GenBank/DDBJ databases">
        <title>Sneathiella actinostolidae sp. nov., isolated from a sea anemonein the Western Pacific Ocean.</title>
        <authorList>
            <person name="Wei M.J."/>
        </authorList>
    </citation>
    <scope>NUCLEOTIDE SEQUENCE</scope>
    <source>
        <strain evidence="4">PHK-P5</strain>
    </source>
</reference>
<accession>A0ABY4W4U9</accession>
<dbReference type="Pfam" id="PF01323">
    <property type="entry name" value="DSBA"/>
    <property type="match status" value="1"/>
</dbReference>
<dbReference type="PANTHER" id="PTHR42943">
    <property type="entry name" value="GLUTATHIONE S-TRANSFERASE KAPPA"/>
    <property type="match status" value="1"/>
</dbReference>
<dbReference type="InterPro" id="IPR044087">
    <property type="entry name" value="NahD-like"/>
</dbReference>
<evidence type="ECO:0000313" key="5">
    <source>
        <dbReference type="Proteomes" id="UP001056291"/>
    </source>
</evidence>
<dbReference type="RefSeq" id="WP_251935861.1">
    <property type="nucleotide sequence ID" value="NZ_CP098747.1"/>
</dbReference>
<keyword evidence="5" id="KW-1185">Reference proteome</keyword>
<dbReference type="CDD" id="cd03022">
    <property type="entry name" value="DsbA_HCCA_Iso"/>
    <property type="match status" value="1"/>
</dbReference>
<keyword evidence="2" id="KW-1133">Transmembrane helix</keyword>
<dbReference type="Proteomes" id="UP001056291">
    <property type="component" value="Chromosome"/>
</dbReference>
<evidence type="ECO:0000256" key="1">
    <source>
        <dbReference type="PIRNR" id="PIRNR006386"/>
    </source>
</evidence>
<evidence type="ECO:0000256" key="2">
    <source>
        <dbReference type="SAM" id="Phobius"/>
    </source>
</evidence>
<feature type="transmembrane region" description="Helical" evidence="2">
    <location>
        <begin position="6"/>
        <end position="27"/>
    </location>
</feature>
<feature type="domain" description="DSBA-like thioredoxin" evidence="3">
    <location>
        <begin position="4"/>
        <end position="198"/>
    </location>
</feature>
<evidence type="ECO:0000259" key="3">
    <source>
        <dbReference type="Pfam" id="PF01323"/>
    </source>
</evidence>
<dbReference type="PIRSF" id="PIRSF006386">
    <property type="entry name" value="HCCAis_GSTk"/>
    <property type="match status" value="1"/>
</dbReference>
<evidence type="ECO:0000313" key="4">
    <source>
        <dbReference type="EMBL" id="USG62226.1"/>
    </source>
</evidence>
<dbReference type="SUPFAM" id="SSF52833">
    <property type="entry name" value="Thioredoxin-like"/>
    <property type="match status" value="1"/>
</dbReference>
<dbReference type="InterPro" id="IPR051924">
    <property type="entry name" value="GST_Kappa/NadH"/>
</dbReference>
<comment type="catalytic activity">
    <reaction evidence="1">
        <text>2-hydroxychromene-2-carboxylate = (3E)-4-(2-hydroxyphenyl)-2-oxobut-3-enoate</text>
        <dbReference type="Rhea" id="RHEA:27401"/>
        <dbReference type="ChEBI" id="CHEBI:59350"/>
        <dbReference type="ChEBI" id="CHEBI:59353"/>
        <dbReference type="EC" id="5.99.1.4"/>
    </reaction>
</comment>
<comment type="similarity">
    <text evidence="1">Belongs to the GST superfamily. NadH family.</text>
</comment>
<organism evidence="4 5">
    <name type="scientific">Sneathiella marina</name>
    <dbReference type="NCBI Taxonomy" id="2950108"/>
    <lineage>
        <taxon>Bacteria</taxon>
        <taxon>Pseudomonadati</taxon>
        <taxon>Pseudomonadota</taxon>
        <taxon>Alphaproteobacteria</taxon>
        <taxon>Sneathiellales</taxon>
        <taxon>Sneathiellaceae</taxon>
        <taxon>Sneathiella</taxon>
    </lineage>
</organism>
<dbReference type="PANTHER" id="PTHR42943:SF2">
    <property type="entry name" value="GLUTATHIONE S-TRANSFERASE KAPPA 1"/>
    <property type="match status" value="1"/>
</dbReference>
<dbReference type="InterPro" id="IPR036249">
    <property type="entry name" value="Thioredoxin-like_sf"/>
</dbReference>
<dbReference type="GO" id="GO:0016853">
    <property type="term" value="F:isomerase activity"/>
    <property type="evidence" value="ECO:0007669"/>
    <property type="project" value="UniProtKB-KW"/>
</dbReference>
<gene>
    <name evidence="4" type="ORF">NBZ79_04450</name>
</gene>
<keyword evidence="2" id="KW-0812">Transmembrane</keyword>
<dbReference type="InterPro" id="IPR001853">
    <property type="entry name" value="DSBA-like_thioredoxin_dom"/>
</dbReference>
<dbReference type="Gene3D" id="3.40.30.10">
    <property type="entry name" value="Glutaredoxin"/>
    <property type="match status" value="1"/>
</dbReference>
<name>A0ABY4W4U9_9PROT</name>
<protein>
    <recommendedName>
        <fullName evidence="1">2-hydroxychromene-2-carboxylate isomerase</fullName>
        <ecNumber evidence="1">5.99.1.4</ecNumber>
    </recommendedName>
</protein>
<dbReference type="EMBL" id="CP098747">
    <property type="protein sequence ID" value="USG62226.1"/>
    <property type="molecule type" value="Genomic_DNA"/>
</dbReference>
<sequence length="207" mass="23295">MSKIEYFYAGYSAFAYIGSAAFINIAADAGREIDHRPIDLRAVVAAMGPTQFGKRSPAHMDYYFGREIERWAEQRSIPIMDGTPTYHSNDITLSNCMLIAGLVQGLNIDKLSHEMLRAHWVDDYDLDNRTDLIKIGQAVDLDAEALLETAVTPEVQEIYAQNTKEAIERSVFGSPTYFVDGDMFYGQDRLELVARALKTPYQGAWPK</sequence>
<keyword evidence="1 4" id="KW-0413">Isomerase</keyword>
<proteinExistence type="inferred from homology"/>
<dbReference type="InterPro" id="IPR014440">
    <property type="entry name" value="HCCAis_GSTk"/>
</dbReference>
<keyword evidence="2" id="KW-0472">Membrane</keyword>
<dbReference type="EC" id="5.99.1.4" evidence="1"/>